<accession>A0ABW6JZV8</accession>
<gene>
    <name evidence="2" type="ORF">ACFYKT_14010</name>
</gene>
<feature type="signal peptide" evidence="1">
    <location>
        <begin position="1"/>
        <end position="26"/>
    </location>
</feature>
<keyword evidence="3" id="KW-1185">Reference proteome</keyword>
<dbReference type="PROSITE" id="PS51257">
    <property type="entry name" value="PROKAR_LIPOPROTEIN"/>
    <property type="match status" value="1"/>
</dbReference>
<evidence type="ECO:0000313" key="2">
    <source>
        <dbReference type="EMBL" id="MFE8697454.1"/>
    </source>
</evidence>
<dbReference type="RefSeq" id="WP_389220670.1">
    <property type="nucleotide sequence ID" value="NZ_JBIACJ010000007.1"/>
</dbReference>
<reference evidence="2 3" key="1">
    <citation type="submission" date="2024-08" db="EMBL/GenBank/DDBJ databases">
        <title>Two novel Cytobacillus novel species.</title>
        <authorList>
            <person name="Liu G."/>
        </authorList>
    </citation>
    <scope>NUCLEOTIDE SEQUENCE [LARGE SCALE GENOMIC DNA]</scope>
    <source>
        <strain evidence="2 3">FJAT-53684</strain>
    </source>
</reference>
<organism evidence="2 3">
    <name type="scientific">Cytobacillus mangrovibacter</name>
    <dbReference type="NCBI Taxonomy" id="3299024"/>
    <lineage>
        <taxon>Bacteria</taxon>
        <taxon>Bacillati</taxon>
        <taxon>Bacillota</taxon>
        <taxon>Bacilli</taxon>
        <taxon>Bacillales</taxon>
        <taxon>Bacillaceae</taxon>
        <taxon>Cytobacillus</taxon>
    </lineage>
</organism>
<protein>
    <recommendedName>
        <fullName evidence="4">PrcB C-terminal domain-containing protein</fullName>
    </recommendedName>
</protein>
<evidence type="ECO:0008006" key="4">
    <source>
        <dbReference type="Google" id="ProtNLM"/>
    </source>
</evidence>
<evidence type="ECO:0000256" key="1">
    <source>
        <dbReference type="SAM" id="SignalP"/>
    </source>
</evidence>
<name>A0ABW6JZV8_9BACI</name>
<sequence>MTRFKALLVSTLFLLLLFGCSNEAMNKQVEFHMIASEKTLPANFDEIAFNRKTTPLFQYLVSKVIDPFDFEEKWNSYGFDNNIANVDFKEKGIFFIGVQESGSCPYKIRNIELSSDNKTLTVPLSEPDGACTADATPRTFVIQVDKEIAKNIEALVIVQDGVETSIAL</sequence>
<dbReference type="Proteomes" id="UP001601058">
    <property type="component" value="Unassembled WGS sequence"/>
</dbReference>
<keyword evidence="1" id="KW-0732">Signal</keyword>
<proteinExistence type="predicted"/>
<evidence type="ECO:0000313" key="3">
    <source>
        <dbReference type="Proteomes" id="UP001601058"/>
    </source>
</evidence>
<feature type="chain" id="PRO_5046676885" description="PrcB C-terminal domain-containing protein" evidence="1">
    <location>
        <begin position="27"/>
        <end position="168"/>
    </location>
</feature>
<comment type="caution">
    <text evidence="2">The sequence shown here is derived from an EMBL/GenBank/DDBJ whole genome shotgun (WGS) entry which is preliminary data.</text>
</comment>
<dbReference type="EMBL" id="JBIACJ010000007">
    <property type="protein sequence ID" value="MFE8697454.1"/>
    <property type="molecule type" value="Genomic_DNA"/>
</dbReference>